<reference evidence="7 8" key="1">
    <citation type="journal article" date="2019" name="Nat. Ecol. Evol.">
        <title>Megaphylogeny resolves global patterns of mushroom evolution.</title>
        <authorList>
            <person name="Varga T."/>
            <person name="Krizsan K."/>
            <person name="Foldi C."/>
            <person name="Dima B."/>
            <person name="Sanchez-Garcia M."/>
            <person name="Sanchez-Ramirez S."/>
            <person name="Szollosi G.J."/>
            <person name="Szarkandi J.G."/>
            <person name="Papp V."/>
            <person name="Albert L."/>
            <person name="Andreopoulos W."/>
            <person name="Angelini C."/>
            <person name="Antonin V."/>
            <person name="Barry K.W."/>
            <person name="Bougher N.L."/>
            <person name="Buchanan P."/>
            <person name="Buyck B."/>
            <person name="Bense V."/>
            <person name="Catcheside P."/>
            <person name="Chovatia M."/>
            <person name="Cooper J."/>
            <person name="Damon W."/>
            <person name="Desjardin D."/>
            <person name="Finy P."/>
            <person name="Geml J."/>
            <person name="Haridas S."/>
            <person name="Hughes K."/>
            <person name="Justo A."/>
            <person name="Karasinski D."/>
            <person name="Kautmanova I."/>
            <person name="Kiss B."/>
            <person name="Kocsube S."/>
            <person name="Kotiranta H."/>
            <person name="LaButti K.M."/>
            <person name="Lechner B.E."/>
            <person name="Liimatainen K."/>
            <person name="Lipzen A."/>
            <person name="Lukacs Z."/>
            <person name="Mihaltcheva S."/>
            <person name="Morgado L.N."/>
            <person name="Niskanen T."/>
            <person name="Noordeloos M.E."/>
            <person name="Ohm R.A."/>
            <person name="Ortiz-Santana B."/>
            <person name="Ovrebo C."/>
            <person name="Racz N."/>
            <person name="Riley R."/>
            <person name="Savchenko A."/>
            <person name="Shiryaev A."/>
            <person name="Soop K."/>
            <person name="Spirin V."/>
            <person name="Szebenyi C."/>
            <person name="Tomsovsky M."/>
            <person name="Tulloss R.E."/>
            <person name="Uehling J."/>
            <person name="Grigoriev I.V."/>
            <person name="Vagvolgyi C."/>
            <person name="Papp T."/>
            <person name="Martin F.M."/>
            <person name="Miettinen O."/>
            <person name="Hibbett D.S."/>
            <person name="Nagy L.G."/>
        </authorList>
    </citation>
    <scope>NUCLEOTIDE SEQUENCE [LARGE SCALE GENOMIC DNA]</scope>
    <source>
        <strain evidence="7 8">CBS 309.79</strain>
    </source>
</reference>
<dbReference type="Proteomes" id="UP000305067">
    <property type="component" value="Unassembled WGS sequence"/>
</dbReference>
<protein>
    <recommendedName>
        <fullName evidence="6">Hydrophobin</fullName>
    </recommendedName>
</protein>
<evidence type="ECO:0000256" key="5">
    <source>
        <dbReference type="ARBA" id="ARBA00023157"/>
    </source>
</evidence>
<comment type="subcellular location">
    <subcellularLocation>
        <location evidence="1 6">Secreted</location>
        <location evidence="1 6">Cell wall</location>
    </subcellularLocation>
</comment>
<name>A0A5C3Q0Y1_9AGAR</name>
<dbReference type="GO" id="GO:0005199">
    <property type="term" value="F:structural constituent of cell wall"/>
    <property type="evidence" value="ECO:0007669"/>
    <property type="project" value="InterPro"/>
</dbReference>
<dbReference type="Pfam" id="PF01185">
    <property type="entry name" value="Hydrophobin"/>
    <property type="match status" value="1"/>
</dbReference>
<evidence type="ECO:0000256" key="6">
    <source>
        <dbReference type="RuleBase" id="RU365009"/>
    </source>
</evidence>
<evidence type="ECO:0000313" key="8">
    <source>
        <dbReference type="Proteomes" id="UP000305067"/>
    </source>
</evidence>
<dbReference type="STRING" id="1884261.A0A5C3Q0Y1"/>
<dbReference type="SMART" id="SM00075">
    <property type="entry name" value="HYDRO"/>
    <property type="match status" value="1"/>
</dbReference>
<evidence type="ECO:0000256" key="2">
    <source>
        <dbReference type="ARBA" id="ARBA00010446"/>
    </source>
</evidence>
<dbReference type="AlphaFoldDB" id="A0A5C3Q0Y1"/>
<evidence type="ECO:0000256" key="3">
    <source>
        <dbReference type="ARBA" id="ARBA00022512"/>
    </source>
</evidence>
<dbReference type="EMBL" id="ML178900">
    <property type="protein sequence ID" value="TFK95236.1"/>
    <property type="molecule type" value="Genomic_DNA"/>
</dbReference>
<proteinExistence type="inferred from homology"/>
<gene>
    <name evidence="7" type="ORF">BDV98DRAFT_537899</name>
</gene>
<dbReference type="OrthoDB" id="4225815at2759"/>
<keyword evidence="6" id="KW-0732">Signal</keyword>
<evidence type="ECO:0000256" key="4">
    <source>
        <dbReference type="ARBA" id="ARBA00022525"/>
    </source>
</evidence>
<keyword evidence="5 6" id="KW-1015">Disulfide bond</keyword>
<keyword evidence="4 6" id="KW-0964">Secreted</keyword>
<keyword evidence="3 6" id="KW-0134">Cell wall</keyword>
<dbReference type="GO" id="GO:0009277">
    <property type="term" value="C:fungal-type cell wall"/>
    <property type="evidence" value="ECO:0007669"/>
    <property type="project" value="InterPro"/>
</dbReference>
<dbReference type="CDD" id="cd23507">
    <property type="entry name" value="hydrophobin_I"/>
    <property type="match status" value="1"/>
</dbReference>
<accession>A0A5C3Q0Y1</accession>
<evidence type="ECO:0000313" key="7">
    <source>
        <dbReference type="EMBL" id="TFK95236.1"/>
    </source>
</evidence>
<sequence length="64" mass="6535">MASQLLALLGLQVQDVNVPVGVHCNPITVIGAGSVSCEAEPVCCEDNNYQGLIALGCLPINVGL</sequence>
<evidence type="ECO:0000256" key="1">
    <source>
        <dbReference type="ARBA" id="ARBA00004191"/>
    </source>
</evidence>
<comment type="similarity">
    <text evidence="2 6">Belongs to the fungal hydrophobin family.</text>
</comment>
<organism evidence="7 8">
    <name type="scientific">Pterulicium gracile</name>
    <dbReference type="NCBI Taxonomy" id="1884261"/>
    <lineage>
        <taxon>Eukaryota</taxon>
        <taxon>Fungi</taxon>
        <taxon>Dikarya</taxon>
        <taxon>Basidiomycota</taxon>
        <taxon>Agaricomycotina</taxon>
        <taxon>Agaricomycetes</taxon>
        <taxon>Agaricomycetidae</taxon>
        <taxon>Agaricales</taxon>
        <taxon>Pleurotineae</taxon>
        <taxon>Pterulaceae</taxon>
        <taxon>Pterulicium</taxon>
    </lineage>
</organism>
<dbReference type="InterPro" id="IPR001338">
    <property type="entry name" value="Class_I_Hydrophobin"/>
</dbReference>
<keyword evidence="8" id="KW-1185">Reference proteome</keyword>